<proteinExistence type="predicted"/>
<reference evidence="1" key="1">
    <citation type="submission" date="2018-02" db="EMBL/GenBank/DDBJ databases">
        <title>Rhizophora mucronata_Transcriptome.</title>
        <authorList>
            <person name="Meera S.P."/>
            <person name="Sreeshan A."/>
            <person name="Augustine A."/>
        </authorList>
    </citation>
    <scope>NUCLEOTIDE SEQUENCE</scope>
    <source>
        <tissue evidence="1">Leaf</tissue>
    </source>
</reference>
<protein>
    <submittedName>
        <fullName evidence="1">Uncharacterized protein</fullName>
    </submittedName>
</protein>
<sequence>MTKLEEPKFSKQENPVNAGWVHIAYPRTQIELGFFSPSSLTYWTFCAETLGPLVACHTRTFVSEASFD</sequence>
<evidence type="ECO:0000313" key="1">
    <source>
        <dbReference type="EMBL" id="MBX68618.1"/>
    </source>
</evidence>
<name>A0A2P2QNS5_RHIMU</name>
<dbReference type="AlphaFoldDB" id="A0A2P2QNS5"/>
<accession>A0A2P2QNS5</accession>
<dbReference type="EMBL" id="GGEC01088134">
    <property type="protein sequence ID" value="MBX68618.1"/>
    <property type="molecule type" value="Transcribed_RNA"/>
</dbReference>
<organism evidence="1">
    <name type="scientific">Rhizophora mucronata</name>
    <name type="common">Asiatic mangrove</name>
    <dbReference type="NCBI Taxonomy" id="61149"/>
    <lineage>
        <taxon>Eukaryota</taxon>
        <taxon>Viridiplantae</taxon>
        <taxon>Streptophyta</taxon>
        <taxon>Embryophyta</taxon>
        <taxon>Tracheophyta</taxon>
        <taxon>Spermatophyta</taxon>
        <taxon>Magnoliopsida</taxon>
        <taxon>eudicotyledons</taxon>
        <taxon>Gunneridae</taxon>
        <taxon>Pentapetalae</taxon>
        <taxon>rosids</taxon>
        <taxon>fabids</taxon>
        <taxon>Malpighiales</taxon>
        <taxon>Rhizophoraceae</taxon>
        <taxon>Rhizophora</taxon>
    </lineage>
</organism>